<feature type="compositionally biased region" description="Low complexity" evidence="1">
    <location>
        <begin position="14"/>
        <end position="49"/>
    </location>
</feature>
<proteinExistence type="predicted"/>
<dbReference type="OrthoDB" id="3261033at2"/>
<evidence type="ECO:0000313" key="4">
    <source>
        <dbReference type="Proteomes" id="UP000033566"/>
    </source>
</evidence>
<gene>
    <name evidence="3" type="ORF">UL81_02490</name>
</gene>
<protein>
    <submittedName>
        <fullName evidence="3">Uncharacterized protein</fullName>
    </submittedName>
</protein>
<sequence length="174" mass="19843">MAENNSEPYSWGIPEEFQQPQQPAQQAEQPQQADSTTTTTAPNNAPDSNESGVKKFFNRHVRHGVLFERLWDFEFKNFMTIGLVRILYIISIALAVVVWLAFILFTFVAFVQLLFDDFGSGVVMFFLWLLVIVAGWIPAWLWILGSRVFFEGIVALIRIAQNSSDISGQLHNKM</sequence>
<dbReference type="EMBL" id="CP011311">
    <property type="protein sequence ID" value="AKE38479.1"/>
    <property type="molecule type" value="Genomic_DNA"/>
</dbReference>
<dbReference type="Proteomes" id="UP000033566">
    <property type="component" value="Chromosome"/>
</dbReference>
<evidence type="ECO:0000256" key="2">
    <source>
        <dbReference type="SAM" id="Phobius"/>
    </source>
</evidence>
<dbReference type="AlphaFoldDB" id="A0A0F6T9U8"/>
<name>A0A0F6T9U8_9CORY</name>
<keyword evidence="2" id="KW-1133">Transmembrane helix</keyword>
<evidence type="ECO:0000313" key="3">
    <source>
        <dbReference type="EMBL" id="AKE38479.1"/>
    </source>
</evidence>
<reference evidence="3 4" key="1">
    <citation type="journal article" date="2015" name="Genome Announc.">
        <title>Complete Genome Sequence of Corynebacterium camporealensis DSM 44610, Isolated from the Milk of a Manchega Sheep with Subclinical Mastitis.</title>
        <authorList>
            <person name="Ruckert C."/>
            <person name="Albersmeier A."/>
            <person name="Winkler A."/>
            <person name="Tauch A."/>
        </authorList>
    </citation>
    <scope>NUCLEOTIDE SEQUENCE [LARGE SCALE GENOMIC DNA]</scope>
    <source>
        <strain evidence="3 4">DSM 44610</strain>
    </source>
</reference>
<dbReference type="STRING" id="161896.UL81_02490"/>
<dbReference type="Pfam" id="PF14110">
    <property type="entry name" value="DUF4282"/>
    <property type="match status" value="1"/>
</dbReference>
<dbReference type="KEGG" id="ccj:UL81_02490"/>
<accession>A0A0F6T9U8</accession>
<keyword evidence="2" id="KW-0812">Transmembrane</keyword>
<feature type="transmembrane region" description="Helical" evidence="2">
    <location>
        <begin position="86"/>
        <end position="115"/>
    </location>
</feature>
<dbReference type="RefSeq" id="WP_035106709.1">
    <property type="nucleotide sequence ID" value="NZ_CP011311.1"/>
</dbReference>
<evidence type="ECO:0000256" key="1">
    <source>
        <dbReference type="SAM" id="MobiDB-lite"/>
    </source>
</evidence>
<dbReference type="InterPro" id="IPR025557">
    <property type="entry name" value="DUF4282"/>
</dbReference>
<keyword evidence="2" id="KW-0472">Membrane</keyword>
<feature type="region of interest" description="Disordered" evidence="1">
    <location>
        <begin position="1"/>
        <end position="52"/>
    </location>
</feature>
<feature type="transmembrane region" description="Helical" evidence="2">
    <location>
        <begin position="121"/>
        <end position="143"/>
    </location>
</feature>
<keyword evidence="4" id="KW-1185">Reference proteome</keyword>
<organism evidence="3 4">
    <name type="scientific">Corynebacterium camporealensis</name>
    <dbReference type="NCBI Taxonomy" id="161896"/>
    <lineage>
        <taxon>Bacteria</taxon>
        <taxon>Bacillati</taxon>
        <taxon>Actinomycetota</taxon>
        <taxon>Actinomycetes</taxon>
        <taxon>Mycobacteriales</taxon>
        <taxon>Corynebacteriaceae</taxon>
        <taxon>Corynebacterium</taxon>
    </lineage>
</organism>
<dbReference type="PATRIC" id="fig|161896.4.peg.489"/>
<dbReference type="HOGENOM" id="CLU_1537491_0_0_11"/>